<protein>
    <recommendedName>
        <fullName evidence="1">Reverse transcriptase domain-containing protein</fullName>
    </recommendedName>
</protein>
<reference evidence="3" key="1">
    <citation type="journal article" date="2014" name="Science">
        <title>Ancient hybridizations among the ancestral genomes of bread wheat.</title>
        <authorList>
            <consortium name="International Wheat Genome Sequencing Consortium,"/>
            <person name="Marcussen T."/>
            <person name="Sandve S.R."/>
            <person name="Heier L."/>
            <person name="Spannagl M."/>
            <person name="Pfeifer M."/>
            <person name="Jakobsen K.S."/>
            <person name="Wulff B.B."/>
            <person name="Steuernagel B."/>
            <person name="Mayer K.F."/>
            <person name="Olsen O.A."/>
        </authorList>
    </citation>
    <scope>NUCLEOTIDE SEQUENCE [LARGE SCALE GENOMIC DNA]</scope>
    <source>
        <strain evidence="3">cv. AL8/78</strain>
    </source>
</reference>
<dbReference type="Gramene" id="AET5Gv20287200.16">
    <property type="protein sequence ID" value="AET5Gv20287200.16"/>
    <property type="gene ID" value="AET5Gv20287200"/>
</dbReference>
<dbReference type="Gramene" id="AET5Gv20287200.2">
    <property type="protein sequence ID" value="AET5Gv20287200.2"/>
    <property type="gene ID" value="AET5Gv20287200"/>
</dbReference>
<dbReference type="Proteomes" id="UP000015105">
    <property type="component" value="Chromosome 5D"/>
</dbReference>
<evidence type="ECO:0000259" key="1">
    <source>
        <dbReference type="PROSITE" id="PS50878"/>
    </source>
</evidence>
<dbReference type="InterPro" id="IPR000477">
    <property type="entry name" value="RT_dom"/>
</dbReference>
<evidence type="ECO:0000313" key="3">
    <source>
        <dbReference type="Proteomes" id="UP000015105"/>
    </source>
</evidence>
<dbReference type="InterPro" id="IPR005135">
    <property type="entry name" value="Endo/exonuclease/phosphatase"/>
</dbReference>
<dbReference type="SUPFAM" id="SSF56219">
    <property type="entry name" value="DNase I-like"/>
    <property type="match status" value="1"/>
</dbReference>
<reference evidence="2" key="4">
    <citation type="submission" date="2019-03" db="UniProtKB">
        <authorList>
            <consortium name="EnsemblPlants"/>
        </authorList>
    </citation>
    <scope>IDENTIFICATION</scope>
</reference>
<dbReference type="EnsemblPlants" id="AET5Gv20287200.16">
    <property type="protein sequence ID" value="AET5Gv20287200.16"/>
    <property type="gene ID" value="AET5Gv20287200"/>
</dbReference>
<name>A0A453K4M8_AEGTS</name>
<evidence type="ECO:0000313" key="2">
    <source>
        <dbReference type="EnsemblPlants" id="AET5Gv20287200.15"/>
    </source>
</evidence>
<dbReference type="CDD" id="cd01650">
    <property type="entry name" value="RT_nLTR_like"/>
    <property type="match status" value="1"/>
</dbReference>
<dbReference type="PROSITE" id="PS50878">
    <property type="entry name" value="RT_POL"/>
    <property type="match status" value="1"/>
</dbReference>
<reference evidence="3" key="2">
    <citation type="journal article" date="2017" name="Nat. Plants">
        <title>The Aegilops tauschii genome reveals multiple impacts of transposons.</title>
        <authorList>
            <person name="Zhao G."/>
            <person name="Zou C."/>
            <person name="Li K."/>
            <person name="Wang K."/>
            <person name="Li T."/>
            <person name="Gao L."/>
            <person name="Zhang X."/>
            <person name="Wang H."/>
            <person name="Yang Z."/>
            <person name="Liu X."/>
            <person name="Jiang W."/>
            <person name="Mao L."/>
            <person name="Kong X."/>
            <person name="Jiao Y."/>
            <person name="Jia J."/>
        </authorList>
    </citation>
    <scope>NUCLEOTIDE SEQUENCE [LARGE SCALE GENOMIC DNA]</scope>
    <source>
        <strain evidence="3">cv. AL8/78</strain>
    </source>
</reference>
<feature type="domain" description="Reverse transcriptase" evidence="1">
    <location>
        <begin position="483"/>
        <end position="751"/>
    </location>
</feature>
<dbReference type="InterPro" id="IPR052343">
    <property type="entry name" value="Retrotransposon-Effector_Assoc"/>
</dbReference>
<dbReference type="PANTHER" id="PTHR46890">
    <property type="entry name" value="NON-LTR RETROLELEMENT REVERSE TRANSCRIPTASE-LIKE PROTEIN-RELATED"/>
    <property type="match status" value="1"/>
</dbReference>
<dbReference type="EnsemblPlants" id="AET5Gv20287200.15">
    <property type="protein sequence ID" value="AET5Gv20287200.15"/>
    <property type="gene ID" value="AET5Gv20287200"/>
</dbReference>
<proteinExistence type="predicted"/>
<dbReference type="Pfam" id="PF00078">
    <property type="entry name" value="RVT_1"/>
    <property type="match status" value="1"/>
</dbReference>
<sequence>MKVIAWNCHGLGNPSAVRSLLELQRAEDPDILFLSETKLREKEIEFLRWRWSLVHMVVQDCDGRCGGLALFWRRGVEVNLRSKGRCHIDAEVVAEDGVKWRLTRIYGESKAGEKENTWRLLRTLHGQTDLPWLCLGDFNEILFVREKEGGPARAQGCMDAFRRALEACELNDLGYVGDPFTWRNNWRDAAGYTRERLDRAVANVGWRCLFPLYKIIKGDPRHSDHRPVIAELNGQTIGGFQGGGQRCFRFEARWLKEEGCEQVVTEAWEAAINEEFCSVGAAVRRIGGSLVRWDREVLGEPRNRIRRAKKDLEKCRRGVIDQHQVSREHLLRYKLSRLEDQYNLYWQQRAHVNWLKNGDRNTGFFHAHASERRRVNTIRSLKRDGGGVVEREEEIGPFISNYYKSLFMSSAGPLNDELLQHVPKTVTHEMNEQLMKPLSGDEITHALNSIGDFKAPGPDGMPAIFYKKFWEKMGAKIQEEVLSVLNGGDMPAGWNETIIVLIPKVKNPDRLTQYRPISLCNVLYKLISKVLANRLKVILPDIISPTQSAFVPGRMITDNVLLAYEITHMMHRKKGGRDGLVAVKLDMSKAYDRVEWDFLEKMMVHMGFSSAWVSIIMNCVRSVSYRVKVNGKLTEVFLPQRGLRQGDPLSPYLFILCAEAFSILLQHAELDHTIEGIQICPQAHRINHLFFADDSLIVMKATVASAEKLQQVLALYEAQSGQMINKDKSSAFFSKGMSGPRKQQVLNALHIPSESKKRTLLGAPSSPGGCKK</sequence>
<reference evidence="2" key="5">
    <citation type="journal article" date="2021" name="G3 (Bethesda)">
        <title>Aegilops tauschii genome assembly Aet v5.0 features greater sequence contiguity and improved annotation.</title>
        <authorList>
            <person name="Wang L."/>
            <person name="Zhu T."/>
            <person name="Rodriguez J.C."/>
            <person name="Deal K.R."/>
            <person name="Dubcovsky J."/>
            <person name="McGuire P.E."/>
            <person name="Lux T."/>
            <person name="Spannagl M."/>
            <person name="Mayer K.F.X."/>
            <person name="Baldrich P."/>
            <person name="Meyers B.C."/>
            <person name="Huo N."/>
            <person name="Gu Y.Q."/>
            <person name="Zhou H."/>
            <person name="Devos K.M."/>
            <person name="Bennetzen J.L."/>
            <person name="Unver T."/>
            <person name="Budak H."/>
            <person name="Gulick P.J."/>
            <person name="Galiba G."/>
            <person name="Kalapos B."/>
            <person name="Nelson D.R."/>
            <person name="Li P."/>
            <person name="You F.M."/>
            <person name="Luo M.C."/>
            <person name="Dvorak J."/>
        </authorList>
    </citation>
    <scope>NUCLEOTIDE SEQUENCE [LARGE SCALE GENOMIC DNA]</scope>
    <source>
        <strain evidence="2">cv. AL8/78</strain>
    </source>
</reference>
<dbReference type="AlphaFoldDB" id="A0A453K4M8"/>
<dbReference type="EnsemblPlants" id="AET5Gv20287200.2">
    <property type="protein sequence ID" value="AET5Gv20287200.2"/>
    <property type="gene ID" value="AET5Gv20287200"/>
</dbReference>
<dbReference type="PANTHER" id="PTHR46890:SF48">
    <property type="entry name" value="RNA-DIRECTED DNA POLYMERASE"/>
    <property type="match status" value="1"/>
</dbReference>
<dbReference type="Gramene" id="AET5Gv20287200.1">
    <property type="protein sequence ID" value="AET5Gv20287200.1"/>
    <property type="gene ID" value="AET5Gv20287200"/>
</dbReference>
<dbReference type="EnsemblPlants" id="AET5Gv20287200.1">
    <property type="protein sequence ID" value="AET5Gv20287200.1"/>
    <property type="gene ID" value="AET5Gv20287200"/>
</dbReference>
<dbReference type="InterPro" id="IPR036691">
    <property type="entry name" value="Endo/exonu/phosph_ase_sf"/>
</dbReference>
<dbReference type="STRING" id="200361.A0A453K4M8"/>
<organism evidence="2 3">
    <name type="scientific">Aegilops tauschii subsp. strangulata</name>
    <name type="common">Goatgrass</name>
    <dbReference type="NCBI Taxonomy" id="200361"/>
    <lineage>
        <taxon>Eukaryota</taxon>
        <taxon>Viridiplantae</taxon>
        <taxon>Streptophyta</taxon>
        <taxon>Embryophyta</taxon>
        <taxon>Tracheophyta</taxon>
        <taxon>Spermatophyta</taxon>
        <taxon>Magnoliopsida</taxon>
        <taxon>Liliopsida</taxon>
        <taxon>Poales</taxon>
        <taxon>Poaceae</taxon>
        <taxon>BOP clade</taxon>
        <taxon>Pooideae</taxon>
        <taxon>Triticodae</taxon>
        <taxon>Triticeae</taxon>
        <taxon>Triticinae</taxon>
        <taxon>Aegilops</taxon>
    </lineage>
</organism>
<accession>A0A453K4M8</accession>
<dbReference type="SUPFAM" id="SSF56672">
    <property type="entry name" value="DNA/RNA polymerases"/>
    <property type="match status" value="1"/>
</dbReference>
<reference evidence="2" key="3">
    <citation type="journal article" date="2017" name="Nature">
        <title>Genome sequence of the progenitor of the wheat D genome Aegilops tauschii.</title>
        <authorList>
            <person name="Luo M.C."/>
            <person name="Gu Y.Q."/>
            <person name="Puiu D."/>
            <person name="Wang H."/>
            <person name="Twardziok S.O."/>
            <person name="Deal K.R."/>
            <person name="Huo N."/>
            <person name="Zhu T."/>
            <person name="Wang L."/>
            <person name="Wang Y."/>
            <person name="McGuire P.E."/>
            <person name="Liu S."/>
            <person name="Long H."/>
            <person name="Ramasamy R.K."/>
            <person name="Rodriguez J.C."/>
            <person name="Van S.L."/>
            <person name="Yuan L."/>
            <person name="Wang Z."/>
            <person name="Xia Z."/>
            <person name="Xiao L."/>
            <person name="Anderson O.D."/>
            <person name="Ouyang S."/>
            <person name="Liang Y."/>
            <person name="Zimin A.V."/>
            <person name="Pertea G."/>
            <person name="Qi P."/>
            <person name="Bennetzen J.L."/>
            <person name="Dai X."/>
            <person name="Dawson M.W."/>
            <person name="Muller H.G."/>
            <person name="Kugler K."/>
            <person name="Rivarola-Duarte L."/>
            <person name="Spannagl M."/>
            <person name="Mayer K.F.X."/>
            <person name="Lu F.H."/>
            <person name="Bevan M.W."/>
            <person name="Leroy P."/>
            <person name="Li P."/>
            <person name="You F.M."/>
            <person name="Sun Q."/>
            <person name="Liu Z."/>
            <person name="Lyons E."/>
            <person name="Wicker T."/>
            <person name="Salzberg S.L."/>
            <person name="Devos K.M."/>
            <person name="Dvorak J."/>
        </authorList>
    </citation>
    <scope>NUCLEOTIDE SEQUENCE [LARGE SCALE GENOMIC DNA]</scope>
    <source>
        <strain evidence="2">cv. AL8/78</strain>
    </source>
</reference>
<dbReference type="Pfam" id="PF03372">
    <property type="entry name" value="Exo_endo_phos"/>
    <property type="match status" value="1"/>
</dbReference>
<dbReference type="Gene3D" id="3.60.10.10">
    <property type="entry name" value="Endonuclease/exonuclease/phosphatase"/>
    <property type="match status" value="1"/>
</dbReference>
<dbReference type="Gramene" id="AET5Gv20287200.15">
    <property type="protein sequence ID" value="AET5Gv20287200.15"/>
    <property type="gene ID" value="AET5Gv20287200"/>
</dbReference>
<dbReference type="GO" id="GO:0003824">
    <property type="term" value="F:catalytic activity"/>
    <property type="evidence" value="ECO:0007669"/>
    <property type="project" value="InterPro"/>
</dbReference>
<keyword evidence="3" id="KW-1185">Reference proteome</keyword>
<dbReference type="InterPro" id="IPR043502">
    <property type="entry name" value="DNA/RNA_pol_sf"/>
</dbReference>